<dbReference type="CDD" id="cd16964">
    <property type="entry name" value="YqgF"/>
    <property type="match status" value="1"/>
</dbReference>
<evidence type="ECO:0000256" key="1">
    <source>
        <dbReference type="ARBA" id="ARBA00022490"/>
    </source>
</evidence>
<dbReference type="SUPFAM" id="SSF53098">
    <property type="entry name" value="Ribonuclease H-like"/>
    <property type="match status" value="1"/>
</dbReference>
<dbReference type="Gene3D" id="3.30.420.140">
    <property type="entry name" value="YqgF/RNase H-like domain"/>
    <property type="match status" value="1"/>
</dbReference>
<dbReference type="HOGENOM" id="CLU_098240_2_1_10"/>
<dbReference type="InterPro" id="IPR005227">
    <property type="entry name" value="YqgF"/>
</dbReference>
<evidence type="ECO:0000259" key="6">
    <source>
        <dbReference type="SMART" id="SM00732"/>
    </source>
</evidence>
<sequence>MSKILAIDFGLKRTGLALSDESKIFAFGLQTIDSKTLMDELKKLVSKEKITEIVIGEPKRLDTSDSHITQNVRLLKEAVQKVFPEVLVCMLDERFTSKMASAVIAQSGLKKKDREQKGLIDTVSATIILQDYLQTRLNGSLR</sequence>
<dbReference type="KEGG" id="fte:Fluta_0962"/>
<dbReference type="Proteomes" id="UP000007463">
    <property type="component" value="Chromosome"/>
</dbReference>
<evidence type="ECO:0000256" key="4">
    <source>
        <dbReference type="ARBA" id="ARBA00022801"/>
    </source>
</evidence>
<gene>
    <name evidence="7" type="ordered locus">Fluta_0962</name>
</gene>
<dbReference type="EC" id="3.1.-.-" evidence="5"/>
<evidence type="ECO:0000256" key="5">
    <source>
        <dbReference type="HAMAP-Rule" id="MF_00651"/>
    </source>
</evidence>
<organism evidence="7 8">
    <name type="scientific">Fluviicola taffensis (strain DSM 16823 / NCIMB 13979 / RW262)</name>
    <dbReference type="NCBI Taxonomy" id="755732"/>
    <lineage>
        <taxon>Bacteria</taxon>
        <taxon>Pseudomonadati</taxon>
        <taxon>Bacteroidota</taxon>
        <taxon>Flavobacteriia</taxon>
        <taxon>Flavobacteriales</taxon>
        <taxon>Crocinitomicaceae</taxon>
        <taxon>Fluviicola</taxon>
    </lineage>
</organism>
<dbReference type="RefSeq" id="WP_013685735.1">
    <property type="nucleotide sequence ID" value="NC_015321.1"/>
</dbReference>
<dbReference type="STRING" id="755732.Fluta_0962"/>
<comment type="subcellular location">
    <subcellularLocation>
        <location evidence="5">Cytoplasm</location>
    </subcellularLocation>
</comment>
<evidence type="ECO:0000313" key="7">
    <source>
        <dbReference type="EMBL" id="AEA42963.1"/>
    </source>
</evidence>
<dbReference type="InterPro" id="IPR037027">
    <property type="entry name" value="YqgF/RNaseH-like_dom_sf"/>
</dbReference>
<evidence type="ECO:0000256" key="3">
    <source>
        <dbReference type="ARBA" id="ARBA00022722"/>
    </source>
</evidence>
<keyword evidence="3 5" id="KW-0540">Nuclease</keyword>
<comment type="similarity">
    <text evidence="5">Belongs to the YqgF HJR family.</text>
</comment>
<keyword evidence="1 5" id="KW-0963">Cytoplasm</keyword>
<dbReference type="PANTHER" id="PTHR33317">
    <property type="entry name" value="POLYNUCLEOTIDYL TRANSFERASE, RIBONUCLEASE H-LIKE SUPERFAMILY PROTEIN"/>
    <property type="match status" value="1"/>
</dbReference>
<dbReference type="NCBIfam" id="TIGR00250">
    <property type="entry name" value="RNAse_H_YqgF"/>
    <property type="match status" value="1"/>
</dbReference>
<evidence type="ECO:0000256" key="2">
    <source>
        <dbReference type="ARBA" id="ARBA00022517"/>
    </source>
</evidence>
<dbReference type="GO" id="GO:0016788">
    <property type="term" value="F:hydrolase activity, acting on ester bonds"/>
    <property type="evidence" value="ECO:0007669"/>
    <property type="project" value="UniProtKB-UniRule"/>
</dbReference>
<evidence type="ECO:0000313" key="8">
    <source>
        <dbReference type="Proteomes" id="UP000007463"/>
    </source>
</evidence>
<keyword evidence="2 5" id="KW-0690">Ribosome biogenesis</keyword>
<keyword evidence="8" id="KW-1185">Reference proteome</keyword>
<dbReference type="HAMAP" id="MF_00651">
    <property type="entry name" value="Nuclease_YqgF"/>
    <property type="match status" value="1"/>
</dbReference>
<keyword evidence="4 5" id="KW-0378">Hydrolase</keyword>
<proteinExistence type="inferred from homology"/>
<dbReference type="Pfam" id="PF03652">
    <property type="entry name" value="RuvX"/>
    <property type="match status" value="1"/>
</dbReference>
<dbReference type="InterPro" id="IPR006641">
    <property type="entry name" value="YqgF/RNaseH-like_dom"/>
</dbReference>
<dbReference type="GO" id="GO:0004518">
    <property type="term" value="F:nuclease activity"/>
    <property type="evidence" value="ECO:0007669"/>
    <property type="project" value="UniProtKB-KW"/>
</dbReference>
<reference evidence="7 8" key="1">
    <citation type="journal article" date="2011" name="Stand. Genomic Sci.">
        <title>Complete genome sequence of the gliding freshwater bacterium Fluviicola taffensis type strain (RW262).</title>
        <authorList>
            <person name="Woyke T."/>
            <person name="Chertkov O."/>
            <person name="Lapidus A."/>
            <person name="Nolan M."/>
            <person name="Lucas S."/>
            <person name="Del Rio T.G."/>
            <person name="Tice H."/>
            <person name="Cheng J.F."/>
            <person name="Tapia R."/>
            <person name="Han C."/>
            <person name="Goodwin L."/>
            <person name="Pitluck S."/>
            <person name="Liolios K."/>
            <person name="Pagani I."/>
            <person name="Ivanova N."/>
            <person name="Huntemann M."/>
            <person name="Mavromatis K."/>
            <person name="Mikhailova N."/>
            <person name="Pati A."/>
            <person name="Chen A."/>
            <person name="Palaniappan K."/>
            <person name="Land M."/>
            <person name="Hauser L."/>
            <person name="Brambilla E.M."/>
            <person name="Rohde M."/>
            <person name="Mwirichia R."/>
            <person name="Sikorski J."/>
            <person name="Tindall B.J."/>
            <person name="Goker M."/>
            <person name="Bristow J."/>
            <person name="Eisen J.A."/>
            <person name="Markowitz V."/>
            <person name="Hugenholtz P."/>
            <person name="Klenk H.P."/>
            <person name="Kyrpides N.C."/>
        </authorList>
    </citation>
    <scope>NUCLEOTIDE SEQUENCE [LARGE SCALE GENOMIC DNA]</scope>
    <source>
        <strain evidence="8">DSM 16823 / RW262 / RW262</strain>
    </source>
</reference>
<dbReference type="GO" id="GO:0000967">
    <property type="term" value="P:rRNA 5'-end processing"/>
    <property type="evidence" value="ECO:0007669"/>
    <property type="project" value="UniProtKB-UniRule"/>
</dbReference>
<feature type="domain" description="YqgF/RNase H-like" evidence="6">
    <location>
        <begin position="2"/>
        <end position="100"/>
    </location>
</feature>
<protein>
    <recommendedName>
        <fullName evidence="5">Putative pre-16S rRNA nuclease</fullName>
        <ecNumber evidence="5">3.1.-.-</ecNumber>
    </recommendedName>
</protein>
<dbReference type="OrthoDB" id="9796140at2"/>
<dbReference type="EMBL" id="CP002542">
    <property type="protein sequence ID" value="AEA42963.1"/>
    <property type="molecule type" value="Genomic_DNA"/>
</dbReference>
<dbReference type="InterPro" id="IPR012337">
    <property type="entry name" value="RNaseH-like_sf"/>
</dbReference>
<reference evidence="8" key="2">
    <citation type="submission" date="2011-02" db="EMBL/GenBank/DDBJ databases">
        <title>The complete genome of Fluviicola taffensis DSM 16823.</title>
        <authorList>
            <consortium name="US DOE Joint Genome Institute (JGI-PGF)"/>
            <person name="Lucas S."/>
            <person name="Copeland A."/>
            <person name="Lapidus A."/>
            <person name="Bruce D."/>
            <person name="Goodwin L."/>
            <person name="Pitluck S."/>
            <person name="Kyrpides N."/>
            <person name="Mavromatis K."/>
            <person name="Ivanova N."/>
            <person name="Mikhailova N."/>
            <person name="Pagani I."/>
            <person name="Chertkov O."/>
            <person name="Detter J.C."/>
            <person name="Han C."/>
            <person name="Tapia R."/>
            <person name="Land M."/>
            <person name="Hauser L."/>
            <person name="Markowitz V."/>
            <person name="Cheng J.-F."/>
            <person name="Hugenholtz P."/>
            <person name="Woyke T."/>
            <person name="Wu D."/>
            <person name="Tindall B."/>
            <person name="Pomrenke H.G."/>
            <person name="Brambilla E."/>
            <person name="Klenk H.-P."/>
            <person name="Eisen J.A."/>
        </authorList>
    </citation>
    <scope>NUCLEOTIDE SEQUENCE [LARGE SCALE GENOMIC DNA]</scope>
    <source>
        <strain evidence="8">DSM 16823 / RW262 / RW262</strain>
    </source>
</reference>
<dbReference type="PANTHER" id="PTHR33317:SF4">
    <property type="entry name" value="POLYNUCLEOTIDYL TRANSFERASE, RIBONUCLEASE H-LIKE SUPERFAMILY PROTEIN"/>
    <property type="match status" value="1"/>
</dbReference>
<dbReference type="eggNOG" id="COG0816">
    <property type="taxonomic scope" value="Bacteria"/>
</dbReference>
<dbReference type="GO" id="GO:0005829">
    <property type="term" value="C:cytosol"/>
    <property type="evidence" value="ECO:0007669"/>
    <property type="project" value="TreeGrafter"/>
</dbReference>
<dbReference type="SMART" id="SM00732">
    <property type="entry name" value="YqgFc"/>
    <property type="match status" value="1"/>
</dbReference>
<name>F2IK64_FLUTR</name>
<accession>F2IK64</accession>
<comment type="function">
    <text evidence="5">Could be a nuclease involved in processing of the 5'-end of pre-16S rRNA.</text>
</comment>
<dbReference type="AlphaFoldDB" id="F2IK64"/>